<evidence type="ECO:0000313" key="2">
    <source>
        <dbReference type="EMBL" id="GAX19480.1"/>
    </source>
</evidence>
<accession>A0A1Z5JZM1</accession>
<proteinExistence type="predicted"/>
<dbReference type="OrthoDB" id="55781at2759"/>
<organism evidence="2 3">
    <name type="scientific">Fistulifera solaris</name>
    <name type="common">Oleaginous diatom</name>
    <dbReference type="NCBI Taxonomy" id="1519565"/>
    <lineage>
        <taxon>Eukaryota</taxon>
        <taxon>Sar</taxon>
        <taxon>Stramenopiles</taxon>
        <taxon>Ochrophyta</taxon>
        <taxon>Bacillariophyta</taxon>
        <taxon>Bacillariophyceae</taxon>
        <taxon>Bacillariophycidae</taxon>
        <taxon>Naviculales</taxon>
        <taxon>Naviculaceae</taxon>
        <taxon>Fistulifera</taxon>
    </lineage>
</organism>
<name>A0A1Z5JZM1_FISSO</name>
<sequence length="311" mass="35266">MIRSSASIVAQDVTVRCRVRRSQSVLNESYEAPQNMICTLRNWEHPHAFPTLMTSHHRTHLDGPELLLTPELASIRDVSPLRHSGMRPERPPPAPFSIPIYDILVVETHNNHRYSAHNNSNNQLTITTRSFGVFELNCESRNGQDILLAFLHASLPPERILDGDGNSHIRPSISTVSSCLDMDHFTAQKVRERGENETWPEKWSRRMGKVVHSLQEISLTLCDASACCQQVQTELLSSRHAGRCSTVERRDPPAVDWNDLGLEEEQSSWSSPSVATYTTSTNPKEYVSTKRDPPEWHSRGSMEPELQSTRR</sequence>
<feature type="region of interest" description="Disordered" evidence="1">
    <location>
        <begin position="263"/>
        <end position="311"/>
    </location>
</feature>
<dbReference type="AlphaFoldDB" id="A0A1Z5JZM1"/>
<protein>
    <submittedName>
        <fullName evidence="2">Uncharacterized protein</fullName>
    </submittedName>
</protein>
<reference evidence="2 3" key="1">
    <citation type="journal article" date="2015" name="Plant Cell">
        <title>Oil accumulation by the oleaginous diatom Fistulifera solaris as revealed by the genome and transcriptome.</title>
        <authorList>
            <person name="Tanaka T."/>
            <person name="Maeda Y."/>
            <person name="Veluchamy A."/>
            <person name="Tanaka M."/>
            <person name="Abida H."/>
            <person name="Marechal E."/>
            <person name="Bowler C."/>
            <person name="Muto M."/>
            <person name="Sunaga Y."/>
            <person name="Tanaka M."/>
            <person name="Yoshino T."/>
            <person name="Taniguchi T."/>
            <person name="Fukuda Y."/>
            <person name="Nemoto M."/>
            <person name="Matsumoto M."/>
            <person name="Wong P.S."/>
            <person name="Aburatani S."/>
            <person name="Fujibuchi W."/>
        </authorList>
    </citation>
    <scope>NUCLEOTIDE SEQUENCE [LARGE SCALE GENOMIC DNA]</scope>
    <source>
        <strain evidence="2 3">JPCC DA0580</strain>
    </source>
</reference>
<keyword evidence="3" id="KW-1185">Reference proteome</keyword>
<dbReference type="Proteomes" id="UP000198406">
    <property type="component" value="Unassembled WGS sequence"/>
</dbReference>
<gene>
    <name evidence="2" type="ORF">FisN_19Hh055</name>
</gene>
<feature type="compositionally biased region" description="Polar residues" evidence="1">
    <location>
        <begin position="267"/>
        <end position="283"/>
    </location>
</feature>
<evidence type="ECO:0000256" key="1">
    <source>
        <dbReference type="SAM" id="MobiDB-lite"/>
    </source>
</evidence>
<dbReference type="EMBL" id="BDSP01000137">
    <property type="protein sequence ID" value="GAX19480.1"/>
    <property type="molecule type" value="Genomic_DNA"/>
</dbReference>
<comment type="caution">
    <text evidence="2">The sequence shown here is derived from an EMBL/GenBank/DDBJ whole genome shotgun (WGS) entry which is preliminary data.</text>
</comment>
<feature type="compositionally biased region" description="Basic and acidic residues" evidence="1">
    <location>
        <begin position="287"/>
        <end position="302"/>
    </location>
</feature>
<dbReference type="InParanoid" id="A0A1Z5JZM1"/>
<evidence type="ECO:0000313" key="3">
    <source>
        <dbReference type="Proteomes" id="UP000198406"/>
    </source>
</evidence>